<comment type="caution">
    <text evidence="1">The sequence shown here is derived from an EMBL/GenBank/DDBJ whole genome shotgun (WGS) entry which is preliminary data.</text>
</comment>
<keyword evidence="2" id="KW-1185">Reference proteome</keyword>
<gene>
    <name evidence="1" type="ORF">QQF64_016703</name>
</gene>
<accession>A0ABR3LS16</accession>
<organism evidence="1 2">
    <name type="scientific">Cirrhinus molitorella</name>
    <name type="common">mud carp</name>
    <dbReference type="NCBI Taxonomy" id="172907"/>
    <lineage>
        <taxon>Eukaryota</taxon>
        <taxon>Metazoa</taxon>
        <taxon>Chordata</taxon>
        <taxon>Craniata</taxon>
        <taxon>Vertebrata</taxon>
        <taxon>Euteleostomi</taxon>
        <taxon>Actinopterygii</taxon>
        <taxon>Neopterygii</taxon>
        <taxon>Teleostei</taxon>
        <taxon>Ostariophysi</taxon>
        <taxon>Cypriniformes</taxon>
        <taxon>Cyprinidae</taxon>
        <taxon>Labeoninae</taxon>
        <taxon>Labeonini</taxon>
        <taxon>Cirrhinus</taxon>
    </lineage>
</organism>
<name>A0ABR3LS16_9TELE</name>
<evidence type="ECO:0000313" key="2">
    <source>
        <dbReference type="Proteomes" id="UP001558613"/>
    </source>
</evidence>
<proteinExistence type="predicted"/>
<evidence type="ECO:0000313" key="1">
    <source>
        <dbReference type="EMBL" id="KAL1254474.1"/>
    </source>
</evidence>
<dbReference type="Proteomes" id="UP001558613">
    <property type="component" value="Unassembled WGS sequence"/>
</dbReference>
<dbReference type="EMBL" id="JAYMGO010000020">
    <property type="protein sequence ID" value="KAL1254474.1"/>
    <property type="molecule type" value="Genomic_DNA"/>
</dbReference>
<protein>
    <submittedName>
        <fullName evidence="1">Uncharacterized protein</fullName>
    </submittedName>
</protein>
<reference evidence="1 2" key="1">
    <citation type="submission" date="2023-09" db="EMBL/GenBank/DDBJ databases">
        <authorList>
            <person name="Wang M."/>
        </authorList>
    </citation>
    <scope>NUCLEOTIDE SEQUENCE [LARGE SCALE GENOMIC DNA]</scope>
    <source>
        <strain evidence="1">GT-2023</strain>
        <tissue evidence="1">Liver</tissue>
    </source>
</reference>
<sequence>MTALEFPFLKAAVQLRRDCQMDNPVKYLGKWYDEPLRDHNNVRGTEKQAEGWLKKIDKSVLPGKFKAWLYQHPQTDVTVYEVPLTAVEGVERKINLQFKRWLGITPGFASVGLYIRSGQLQLPLSSLVEE</sequence>